<evidence type="ECO:0000313" key="2">
    <source>
        <dbReference type="Proteomes" id="UP001153148"/>
    </source>
</evidence>
<keyword evidence="2" id="KW-1185">Reference proteome</keyword>
<reference evidence="1" key="1">
    <citation type="submission" date="2021-03" db="EMBL/GenBank/DDBJ databases">
        <authorList>
            <person name="Tran Van P."/>
        </authorList>
    </citation>
    <scope>NUCLEOTIDE SEQUENCE</scope>
</reference>
<evidence type="ECO:0000313" key="1">
    <source>
        <dbReference type="EMBL" id="CAG2065492.1"/>
    </source>
</evidence>
<protein>
    <submittedName>
        <fullName evidence="1">Uncharacterized protein</fullName>
    </submittedName>
</protein>
<organism evidence="1 2">
    <name type="scientific">Timema podura</name>
    <name type="common">Walking stick</name>
    <dbReference type="NCBI Taxonomy" id="61482"/>
    <lineage>
        <taxon>Eukaryota</taxon>
        <taxon>Metazoa</taxon>
        <taxon>Ecdysozoa</taxon>
        <taxon>Arthropoda</taxon>
        <taxon>Hexapoda</taxon>
        <taxon>Insecta</taxon>
        <taxon>Pterygota</taxon>
        <taxon>Neoptera</taxon>
        <taxon>Polyneoptera</taxon>
        <taxon>Phasmatodea</taxon>
        <taxon>Timematodea</taxon>
        <taxon>Timematoidea</taxon>
        <taxon>Timematidae</taxon>
        <taxon>Timema</taxon>
    </lineage>
</organism>
<feature type="non-terminal residue" evidence="1">
    <location>
        <position position="37"/>
    </location>
</feature>
<name>A0ABN7PEG0_TIMPD</name>
<dbReference type="Proteomes" id="UP001153148">
    <property type="component" value="Unassembled WGS sequence"/>
</dbReference>
<comment type="caution">
    <text evidence="1">The sequence shown here is derived from an EMBL/GenBank/DDBJ whole genome shotgun (WGS) entry which is preliminary data.</text>
</comment>
<dbReference type="EMBL" id="CAJPIN010043581">
    <property type="protein sequence ID" value="CAG2065492.1"/>
    <property type="molecule type" value="Genomic_DNA"/>
</dbReference>
<proteinExistence type="predicted"/>
<accession>A0ABN7PEG0</accession>
<gene>
    <name evidence="1" type="ORF">TPAB3V08_LOCUS12436</name>
</gene>
<sequence>MKTIESMESSPHKIDNVGDDIVPWTWVPLSSDHSGWL</sequence>